<dbReference type="InterPro" id="IPR013087">
    <property type="entry name" value="Znf_C2H2_type"/>
</dbReference>
<keyword evidence="14" id="KW-1185">Reference proteome</keyword>
<dbReference type="EMBL" id="JAGTTL010000011">
    <property type="protein sequence ID" value="KAK6316382.1"/>
    <property type="molecule type" value="Genomic_DNA"/>
</dbReference>
<keyword evidence="4 9" id="KW-0863">Zinc-finger</keyword>
<dbReference type="Proteomes" id="UP001356427">
    <property type="component" value="Unassembled WGS sequence"/>
</dbReference>
<dbReference type="GO" id="GO:0008270">
    <property type="term" value="F:zinc ion binding"/>
    <property type="evidence" value="ECO:0007669"/>
    <property type="project" value="UniProtKB-KW"/>
</dbReference>
<feature type="coiled-coil region" evidence="10">
    <location>
        <begin position="196"/>
        <end position="230"/>
    </location>
</feature>
<evidence type="ECO:0000313" key="14">
    <source>
        <dbReference type="Proteomes" id="UP001356427"/>
    </source>
</evidence>
<sequence>MSKLQLLNEVLDQKLAAVPLEISVVVKTTIAEYQGEIYRLKRAIARLRNLLDLVFKPEIKLQRLADLQQLTLTEDEVIPEQEWSPGLGPVESDTEESIWDSFNIITVENQTESDDESNNRESESTSDYEPPSESETTSIMAFVVETVMTEISQLLPNTPNSDANESSKPERELCTIMNQVMGEAIRKICQLFLVSSSRLQNENEKLKTKVEQMEEDMKTMTEKAEHYRTSLAKVQAQAEPKGPTHVLHNGIIFAIKPVDLPMLPGMTAASALPGNASQANPVTNATSVRAGPVKVCSKPTGTSSLENDSTLGDTYGLNTDPSPRDSESNIEHMRAALPEGNERDGHESQKNNNTTKGTRSKEIKRFKCDMCQKTFTRKGLLEAHKLSHTRPFKCDVCDKIFNLNRLLWGNFLLSDIRNNRDVFSRVKSSGVSFWKAL</sequence>
<dbReference type="PANTHER" id="PTHR14196:SF0">
    <property type="entry name" value="PROTEIN BOWEL"/>
    <property type="match status" value="1"/>
</dbReference>
<keyword evidence="8" id="KW-0539">Nucleus</keyword>
<feature type="region of interest" description="Disordered" evidence="11">
    <location>
        <begin position="296"/>
        <end position="360"/>
    </location>
</feature>
<accession>A0AAN8LVS0</accession>
<keyword evidence="7" id="KW-0804">Transcription</keyword>
<evidence type="ECO:0000256" key="9">
    <source>
        <dbReference type="PROSITE-ProRule" id="PRU00042"/>
    </source>
</evidence>
<evidence type="ECO:0000313" key="13">
    <source>
        <dbReference type="EMBL" id="KAK6316382.1"/>
    </source>
</evidence>
<evidence type="ECO:0000256" key="7">
    <source>
        <dbReference type="ARBA" id="ARBA00023163"/>
    </source>
</evidence>
<evidence type="ECO:0000256" key="8">
    <source>
        <dbReference type="ARBA" id="ARBA00023242"/>
    </source>
</evidence>
<organism evidence="13 14">
    <name type="scientific">Coregonus suidteri</name>
    <dbReference type="NCBI Taxonomy" id="861788"/>
    <lineage>
        <taxon>Eukaryota</taxon>
        <taxon>Metazoa</taxon>
        <taxon>Chordata</taxon>
        <taxon>Craniata</taxon>
        <taxon>Vertebrata</taxon>
        <taxon>Euteleostomi</taxon>
        <taxon>Actinopterygii</taxon>
        <taxon>Neopterygii</taxon>
        <taxon>Teleostei</taxon>
        <taxon>Protacanthopterygii</taxon>
        <taxon>Salmoniformes</taxon>
        <taxon>Salmonidae</taxon>
        <taxon>Coregoninae</taxon>
        <taxon>Coregonus</taxon>
    </lineage>
</organism>
<evidence type="ECO:0000256" key="6">
    <source>
        <dbReference type="ARBA" id="ARBA00023015"/>
    </source>
</evidence>
<keyword evidence="2" id="KW-0479">Metal-binding</keyword>
<evidence type="ECO:0000256" key="5">
    <source>
        <dbReference type="ARBA" id="ARBA00022833"/>
    </source>
</evidence>
<comment type="subcellular location">
    <subcellularLocation>
        <location evidence="1">Nucleus</location>
    </subcellularLocation>
</comment>
<keyword evidence="3" id="KW-0677">Repeat</keyword>
<dbReference type="GO" id="GO:0000977">
    <property type="term" value="F:RNA polymerase II transcription regulatory region sequence-specific DNA binding"/>
    <property type="evidence" value="ECO:0007669"/>
    <property type="project" value="TreeGrafter"/>
</dbReference>
<comment type="caution">
    <text evidence="13">The sequence shown here is derived from an EMBL/GenBank/DDBJ whole genome shotgun (WGS) entry which is preliminary data.</text>
</comment>
<name>A0AAN8LVS0_9TELE</name>
<protein>
    <recommendedName>
        <fullName evidence="12">C2H2-type domain-containing protein</fullName>
    </recommendedName>
</protein>
<dbReference type="SMART" id="SM00355">
    <property type="entry name" value="ZnF_C2H2"/>
    <property type="match status" value="1"/>
</dbReference>
<dbReference type="SUPFAM" id="SSF57667">
    <property type="entry name" value="beta-beta-alpha zinc fingers"/>
    <property type="match status" value="1"/>
</dbReference>
<keyword evidence="10" id="KW-0175">Coiled coil</keyword>
<evidence type="ECO:0000256" key="10">
    <source>
        <dbReference type="SAM" id="Coils"/>
    </source>
</evidence>
<gene>
    <name evidence="13" type="ORF">J4Q44_G00139060</name>
</gene>
<evidence type="ECO:0000256" key="11">
    <source>
        <dbReference type="SAM" id="MobiDB-lite"/>
    </source>
</evidence>
<feature type="domain" description="C2H2-type" evidence="12">
    <location>
        <begin position="366"/>
        <end position="393"/>
    </location>
</feature>
<dbReference type="PROSITE" id="PS00028">
    <property type="entry name" value="ZINC_FINGER_C2H2_1"/>
    <property type="match status" value="1"/>
</dbReference>
<dbReference type="InterPro" id="IPR036236">
    <property type="entry name" value="Znf_C2H2_sf"/>
</dbReference>
<feature type="region of interest" description="Disordered" evidence="11">
    <location>
        <begin position="109"/>
        <end position="136"/>
    </location>
</feature>
<dbReference type="GO" id="GO:0000981">
    <property type="term" value="F:DNA-binding transcription factor activity, RNA polymerase II-specific"/>
    <property type="evidence" value="ECO:0007669"/>
    <property type="project" value="TreeGrafter"/>
</dbReference>
<dbReference type="PANTHER" id="PTHR14196">
    <property type="entry name" value="ODD-SKIPPED - RELATED"/>
    <property type="match status" value="1"/>
</dbReference>
<keyword evidence="5" id="KW-0862">Zinc</keyword>
<feature type="compositionally biased region" description="Polar residues" evidence="11">
    <location>
        <begin position="299"/>
        <end position="321"/>
    </location>
</feature>
<proteinExistence type="predicted"/>
<feature type="compositionally biased region" description="Basic and acidic residues" evidence="11">
    <location>
        <begin position="322"/>
        <end position="349"/>
    </location>
</feature>
<dbReference type="AlphaFoldDB" id="A0AAN8LVS0"/>
<evidence type="ECO:0000256" key="3">
    <source>
        <dbReference type="ARBA" id="ARBA00022737"/>
    </source>
</evidence>
<dbReference type="PROSITE" id="PS50157">
    <property type="entry name" value="ZINC_FINGER_C2H2_2"/>
    <property type="match status" value="1"/>
</dbReference>
<evidence type="ECO:0000256" key="1">
    <source>
        <dbReference type="ARBA" id="ARBA00004123"/>
    </source>
</evidence>
<evidence type="ECO:0000256" key="4">
    <source>
        <dbReference type="ARBA" id="ARBA00022771"/>
    </source>
</evidence>
<dbReference type="Pfam" id="PF00096">
    <property type="entry name" value="zf-C2H2"/>
    <property type="match status" value="1"/>
</dbReference>
<evidence type="ECO:0000259" key="12">
    <source>
        <dbReference type="PROSITE" id="PS50157"/>
    </source>
</evidence>
<dbReference type="FunFam" id="3.30.160.60:FF:000100">
    <property type="entry name" value="Zinc finger 45-like"/>
    <property type="match status" value="1"/>
</dbReference>
<dbReference type="Gene3D" id="3.30.160.60">
    <property type="entry name" value="Classic Zinc Finger"/>
    <property type="match status" value="1"/>
</dbReference>
<dbReference type="GO" id="GO:0005634">
    <property type="term" value="C:nucleus"/>
    <property type="evidence" value="ECO:0007669"/>
    <property type="project" value="UniProtKB-SubCell"/>
</dbReference>
<evidence type="ECO:0000256" key="2">
    <source>
        <dbReference type="ARBA" id="ARBA00022723"/>
    </source>
</evidence>
<keyword evidence="6" id="KW-0805">Transcription regulation</keyword>
<reference evidence="13 14" key="1">
    <citation type="submission" date="2021-04" db="EMBL/GenBank/DDBJ databases">
        <authorList>
            <person name="De Guttry C."/>
            <person name="Zahm M."/>
            <person name="Klopp C."/>
            <person name="Cabau C."/>
            <person name="Louis A."/>
            <person name="Berthelot C."/>
            <person name="Parey E."/>
            <person name="Roest Crollius H."/>
            <person name="Montfort J."/>
            <person name="Robinson-Rechavi M."/>
            <person name="Bucao C."/>
            <person name="Bouchez O."/>
            <person name="Gislard M."/>
            <person name="Lluch J."/>
            <person name="Milhes M."/>
            <person name="Lampietro C."/>
            <person name="Lopez Roques C."/>
            <person name="Donnadieu C."/>
            <person name="Braasch I."/>
            <person name="Desvignes T."/>
            <person name="Postlethwait J."/>
            <person name="Bobe J."/>
            <person name="Wedekind C."/>
            <person name="Guiguen Y."/>
        </authorList>
    </citation>
    <scope>NUCLEOTIDE SEQUENCE [LARGE SCALE GENOMIC DNA]</scope>
    <source>
        <strain evidence="13">Cs_M1</strain>
        <tissue evidence="13">Blood</tissue>
    </source>
</reference>
<dbReference type="InterPro" id="IPR050717">
    <property type="entry name" value="C2H2-ZF_Transcription_Reg"/>
</dbReference>